<evidence type="ECO:0000313" key="4">
    <source>
        <dbReference type="EMBL" id="RKO78186.1"/>
    </source>
</evidence>
<keyword evidence="2" id="KW-0812">Transmembrane</keyword>
<name>A0A8B3FDD0_PECPM</name>
<dbReference type="SUPFAM" id="SSF53474">
    <property type="entry name" value="alpha/beta-Hydrolases"/>
    <property type="match status" value="1"/>
</dbReference>
<dbReference type="GO" id="GO:0006508">
    <property type="term" value="P:proteolysis"/>
    <property type="evidence" value="ECO:0007669"/>
    <property type="project" value="InterPro"/>
</dbReference>
<dbReference type="PANTHER" id="PTHR22946:SF9">
    <property type="entry name" value="POLYKETIDE TRANSFERASE AF380"/>
    <property type="match status" value="1"/>
</dbReference>
<keyword evidence="2" id="KW-1133">Transmembrane helix</keyword>
<dbReference type="InterPro" id="IPR050261">
    <property type="entry name" value="FrsA_esterase"/>
</dbReference>
<dbReference type="Pfam" id="PF00326">
    <property type="entry name" value="Peptidase_S9"/>
    <property type="match status" value="1"/>
</dbReference>
<accession>A0A8B3FDD0</accession>
<gene>
    <name evidence="4" type="ORF">C5E00_16000</name>
</gene>
<dbReference type="PANTHER" id="PTHR22946">
    <property type="entry name" value="DIENELACTONE HYDROLASE DOMAIN-CONTAINING PROTEIN-RELATED"/>
    <property type="match status" value="1"/>
</dbReference>
<evidence type="ECO:0000256" key="2">
    <source>
        <dbReference type="SAM" id="Phobius"/>
    </source>
</evidence>
<dbReference type="InterPro" id="IPR001375">
    <property type="entry name" value="Peptidase_S9_cat"/>
</dbReference>
<comment type="caution">
    <text evidence="4">The sequence shown here is derived from an EMBL/GenBank/DDBJ whole genome shotgun (WGS) entry which is preliminary data.</text>
</comment>
<dbReference type="InterPro" id="IPR029058">
    <property type="entry name" value="AB_hydrolase_fold"/>
</dbReference>
<keyword evidence="4" id="KW-0031">Aminopeptidase</keyword>
<keyword evidence="4" id="KW-0645">Protease</keyword>
<evidence type="ECO:0000259" key="3">
    <source>
        <dbReference type="Pfam" id="PF00326"/>
    </source>
</evidence>
<evidence type="ECO:0000256" key="1">
    <source>
        <dbReference type="ARBA" id="ARBA00022801"/>
    </source>
</evidence>
<reference evidence="4 5" key="1">
    <citation type="journal article" date="2018" name="BMC Genomics">
        <title>High genomic variability in the plant pathogenic bacterium Pectobacterium parmentieri deciphered from de novo assembled complete genomes.</title>
        <authorList>
            <person name="Zoledowska S."/>
            <person name="Motyka-Pomagruk A."/>
            <person name="Sledz W."/>
            <person name="Mengoni A."/>
            <person name="Lojkowska E."/>
        </authorList>
    </citation>
    <scope>NUCLEOTIDE SEQUENCE [LARGE SCALE GENOMIC DNA]</scope>
    <source>
        <strain evidence="4 5">IFB5626</strain>
    </source>
</reference>
<dbReference type="GO" id="GO:0052689">
    <property type="term" value="F:carboxylic ester hydrolase activity"/>
    <property type="evidence" value="ECO:0007669"/>
    <property type="project" value="UniProtKB-ARBA"/>
</dbReference>
<keyword evidence="1" id="KW-0378">Hydrolase</keyword>
<dbReference type="KEGG" id="ppar:A8F97_20270"/>
<dbReference type="Proteomes" id="UP000269665">
    <property type="component" value="Unassembled WGS sequence"/>
</dbReference>
<feature type="transmembrane region" description="Helical" evidence="2">
    <location>
        <begin position="18"/>
        <end position="40"/>
    </location>
</feature>
<dbReference type="AlphaFoldDB" id="A0A8B3FDD0"/>
<proteinExistence type="predicted"/>
<feature type="domain" description="Peptidase S9 prolyl oligopeptidase catalytic" evidence="3">
    <location>
        <begin position="132"/>
        <end position="219"/>
    </location>
</feature>
<protein>
    <submittedName>
        <fullName evidence="4">Aminopeptidase</fullName>
    </submittedName>
</protein>
<dbReference type="GO" id="GO:0004177">
    <property type="term" value="F:aminopeptidase activity"/>
    <property type="evidence" value="ECO:0007669"/>
    <property type="project" value="UniProtKB-KW"/>
</dbReference>
<dbReference type="OrthoDB" id="9805123at2"/>
<dbReference type="GO" id="GO:0008236">
    <property type="term" value="F:serine-type peptidase activity"/>
    <property type="evidence" value="ECO:0007669"/>
    <property type="project" value="InterPro"/>
</dbReference>
<evidence type="ECO:0000313" key="5">
    <source>
        <dbReference type="Proteomes" id="UP000269665"/>
    </source>
</evidence>
<dbReference type="Gene3D" id="3.40.50.1820">
    <property type="entry name" value="alpha/beta hydrolase"/>
    <property type="match status" value="1"/>
</dbReference>
<dbReference type="EMBL" id="PSZG01000001">
    <property type="protein sequence ID" value="RKO78186.1"/>
    <property type="molecule type" value="Genomic_DNA"/>
</dbReference>
<organism evidence="4 5">
    <name type="scientific">Pectobacterium parmentieri</name>
    <dbReference type="NCBI Taxonomy" id="1905730"/>
    <lineage>
        <taxon>Bacteria</taxon>
        <taxon>Pseudomonadati</taxon>
        <taxon>Pseudomonadota</taxon>
        <taxon>Gammaproteobacteria</taxon>
        <taxon>Enterobacterales</taxon>
        <taxon>Pectobacteriaceae</taxon>
        <taxon>Pectobacterium</taxon>
    </lineage>
</organism>
<keyword evidence="2" id="KW-0472">Membrane</keyword>
<sequence>MAFCCVLYQKEIELNVKIISNLFLTISFLGGMGAAFGYPLSDKDLSEARKGFHTQLVMDTLEPDGKADTPPKEIFNTVHYPSAVGPLVAYISPDPKDEKRHPAVVWAHGGYGGIGDFFWEPQDEDNDQSARAFREAGIVMMVPSWRGENDNPGKFEMFYGEVDDLHAAREYLAKLPYVDPKRIYVAGHSTGGTMALLANEYRAGFRAAFSLGGIPDLKVRLDAGPTAVGPSFNTSNPQEFYLRSPRTFITHIKSPTFYFEGEESYWDEELKTMKDDALGAQVPFYAHSIPYGDHFTIILPITRLIAQKILQDTGESVSIGFSQSEIKKIGQDIKQ</sequence>